<keyword evidence="6 11" id="KW-0378">Hydrolase</keyword>
<dbReference type="InterPro" id="IPR050582">
    <property type="entry name" value="HAD-like_SerB"/>
</dbReference>
<evidence type="ECO:0000256" key="5">
    <source>
        <dbReference type="ARBA" id="ARBA00022723"/>
    </source>
</evidence>
<reference evidence="11 12" key="2">
    <citation type="submission" date="2018-06" db="EMBL/GenBank/DDBJ databases">
        <title>Marinobactersediminissp. nov, a moderately halophilic bacterium isolated from marine solar saltern.</title>
        <authorList>
            <person name="Zhang Y."/>
        </authorList>
    </citation>
    <scope>NUCLEOTIDE SEQUENCE [LARGE SCALE GENOMIC DNA]</scope>
    <source>
        <strain evidence="11 12">F01</strain>
    </source>
</reference>
<dbReference type="OrthoDB" id="9784466at2"/>
<dbReference type="AlphaFoldDB" id="A0A2V3ZG55"/>
<dbReference type="RefSeq" id="WP_114614164.1">
    <property type="nucleotide sequence ID" value="NZ_QFWX01000007.1"/>
</dbReference>
<dbReference type="GO" id="GO:0046872">
    <property type="term" value="F:metal ion binding"/>
    <property type="evidence" value="ECO:0007669"/>
    <property type="project" value="UniProtKB-KW"/>
</dbReference>
<keyword evidence="7" id="KW-0460">Magnesium</keyword>
<reference evidence="12" key="1">
    <citation type="submission" date="2018-05" db="EMBL/GenBank/DDBJ databases">
        <authorList>
            <person name="Lu D."/>
        </authorList>
    </citation>
    <scope>NUCLEOTIDE SEQUENCE [LARGE SCALE GENOMIC DNA]</scope>
    <source>
        <strain evidence="12">F01</strain>
    </source>
</reference>
<gene>
    <name evidence="11" type="ORF">DIT71_15640</name>
</gene>
<dbReference type="InterPro" id="IPR006385">
    <property type="entry name" value="HAD_hydro_SerB1"/>
</dbReference>
<comment type="catalytic activity">
    <reaction evidence="9">
        <text>L-histidinol phosphate + H2O = L-histidinol + phosphate</text>
        <dbReference type="Rhea" id="RHEA:14465"/>
        <dbReference type="ChEBI" id="CHEBI:15377"/>
        <dbReference type="ChEBI" id="CHEBI:43474"/>
        <dbReference type="ChEBI" id="CHEBI:57699"/>
        <dbReference type="ChEBI" id="CHEBI:57980"/>
        <dbReference type="EC" id="3.1.3.15"/>
    </reaction>
    <physiologicalReaction direction="left-to-right" evidence="9">
        <dbReference type="Rhea" id="RHEA:14466"/>
    </physiologicalReaction>
</comment>
<comment type="pathway">
    <text evidence="1">Amino-acid biosynthesis; L-histidine biosynthesis; L-histidine from 5-phospho-alpha-D-ribose 1-diphosphate: step 8/9.</text>
</comment>
<evidence type="ECO:0000256" key="1">
    <source>
        <dbReference type="ARBA" id="ARBA00004970"/>
    </source>
</evidence>
<dbReference type="SUPFAM" id="SSF56784">
    <property type="entry name" value="HAD-like"/>
    <property type="match status" value="1"/>
</dbReference>
<keyword evidence="5" id="KW-0479">Metal-binding</keyword>
<evidence type="ECO:0000313" key="12">
    <source>
        <dbReference type="Proteomes" id="UP000253987"/>
    </source>
</evidence>
<dbReference type="CDD" id="cd02612">
    <property type="entry name" value="HAD_PGPPase"/>
    <property type="match status" value="1"/>
</dbReference>
<evidence type="ECO:0000256" key="2">
    <source>
        <dbReference type="ARBA" id="ARBA00009184"/>
    </source>
</evidence>
<evidence type="ECO:0000313" key="11">
    <source>
        <dbReference type="EMBL" id="PXX89331.1"/>
    </source>
</evidence>
<dbReference type="Proteomes" id="UP000253987">
    <property type="component" value="Unassembled WGS sequence"/>
</dbReference>
<dbReference type="NCBIfam" id="TIGR01488">
    <property type="entry name" value="HAD-SF-IB"/>
    <property type="match status" value="1"/>
</dbReference>
<proteinExistence type="inferred from homology"/>
<dbReference type="PANTHER" id="PTHR43344:SF13">
    <property type="entry name" value="PHOSPHATASE RV3661-RELATED"/>
    <property type="match status" value="1"/>
</dbReference>
<dbReference type="EMBL" id="QFWX01000007">
    <property type="protein sequence ID" value="PXX89331.1"/>
    <property type="molecule type" value="Genomic_DNA"/>
</dbReference>
<comment type="caution">
    <text evidence="11">The sequence shown here is derived from an EMBL/GenBank/DDBJ whole genome shotgun (WGS) entry which is preliminary data.</text>
</comment>
<dbReference type="EC" id="3.1.3.15" evidence="3"/>
<dbReference type="GO" id="GO:0004401">
    <property type="term" value="F:histidinol-phosphatase activity"/>
    <property type="evidence" value="ECO:0007669"/>
    <property type="project" value="UniProtKB-EC"/>
</dbReference>
<dbReference type="NCBIfam" id="TIGR01490">
    <property type="entry name" value="HAD-SF-IB-hyp1"/>
    <property type="match status" value="1"/>
</dbReference>
<evidence type="ECO:0000256" key="7">
    <source>
        <dbReference type="ARBA" id="ARBA00022842"/>
    </source>
</evidence>
<name>A0A2V3ZG55_9GAMM</name>
<evidence type="ECO:0000256" key="4">
    <source>
        <dbReference type="ARBA" id="ARBA00021697"/>
    </source>
</evidence>
<comment type="function">
    <text evidence="10">Catalyzes the dephosphorylation of histidinol-phosphate to histidinol, the direct precursor of histidine.</text>
</comment>
<evidence type="ECO:0000256" key="8">
    <source>
        <dbReference type="ARBA" id="ARBA00033209"/>
    </source>
</evidence>
<dbReference type="InterPro" id="IPR036412">
    <property type="entry name" value="HAD-like_sf"/>
</dbReference>
<evidence type="ECO:0000256" key="6">
    <source>
        <dbReference type="ARBA" id="ARBA00022801"/>
    </source>
</evidence>
<accession>A0A2V3ZG55</accession>
<keyword evidence="12" id="KW-1185">Reference proteome</keyword>
<sequence length="218" mass="24822">MTLAIFDLDNTLLAGDSDHAWGEFLVEESIVDAEEYRQANDRFYQQYLDGELDIMHYLSFALQPLARHDMKQLLAWREQFVEKKIRPMLQASAKELLDSHRNQGHTLLIITATNRFVTEPVSELLGIEHLIATEPELVNGRYTGEVAGVPSFQDGKVTRLHDWLKSTGESLEGAWFYSDSHNDAPLLRKVENPVAVDPDPTLEKIAKESGWKIMSLRS</sequence>
<dbReference type="Pfam" id="PF12710">
    <property type="entry name" value="HAD"/>
    <property type="match status" value="1"/>
</dbReference>
<dbReference type="InterPro" id="IPR023214">
    <property type="entry name" value="HAD_sf"/>
</dbReference>
<dbReference type="FunFam" id="3.40.50.1000:FF:000025">
    <property type="entry name" value="HAD hydrolase, family IB"/>
    <property type="match status" value="1"/>
</dbReference>
<evidence type="ECO:0000256" key="10">
    <source>
        <dbReference type="ARBA" id="ARBA00053547"/>
    </source>
</evidence>
<evidence type="ECO:0000256" key="3">
    <source>
        <dbReference type="ARBA" id="ARBA00013085"/>
    </source>
</evidence>
<comment type="similarity">
    <text evidence="2">Belongs to the HAD-like hydrolase superfamily. SerB family.</text>
</comment>
<evidence type="ECO:0000256" key="9">
    <source>
        <dbReference type="ARBA" id="ARBA00052092"/>
    </source>
</evidence>
<organism evidence="11 12">
    <name type="scientific">Marinobacter vulgaris</name>
    <dbReference type="NCBI Taxonomy" id="1928331"/>
    <lineage>
        <taxon>Bacteria</taxon>
        <taxon>Pseudomonadati</taxon>
        <taxon>Pseudomonadota</taxon>
        <taxon>Gammaproteobacteria</taxon>
        <taxon>Pseudomonadales</taxon>
        <taxon>Marinobacteraceae</taxon>
        <taxon>Marinobacter</taxon>
    </lineage>
</organism>
<dbReference type="Gene3D" id="1.20.1440.100">
    <property type="entry name" value="SG protein - dephosphorylation function"/>
    <property type="match status" value="1"/>
</dbReference>
<dbReference type="PANTHER" id="PTHR43344">
    <property type="entry name" value="PHOSPHOSERINE PHOSPHATASE"/>
    <property type="match status" value="1"/>
</dbReference>
<protein>
    <recommendedName>
        <fullName evidence="4">Histidinol-phosphatase</fullName>
        <ecNumber evidence="3">3.1.3.15</ecNumber>
    </recommendedName>
    <alternativeName>
        <fullName evidence="8">Histidinol-phosphate phosphatase</fullName>
    </alternativeName>
</protein>
<dbReference type="Gene3D" id="3.40.50.1000">
    <property type="entry name" value="HAD superfamily/HAD-like"/>
    <property type="match status" value="1"/>
</dbReference>